<dbReference type="EMBL" id="JAWDEY010000001">
    <property type="protein sequence ID" value="KAK6591214.1"/>
    <property type="molecule type" value="Genomic_DNA"/>
</dbReference>
<proteinExistence type="predicted"/>
<protein>
    <submittedName>
        <fullName evidence="2">Uncharacterized protein</fullName>
    </submittedName>
</protein>
<gene>
    <name evidence="2" type="ORF">RS030_101645</name>
</gene>
<reference evidence="2 3" key="1">
    <citation type="submission" date="2023-10" db="EMBL/GenBank/DDBJ databases">
        <title>Comparative genomics analysis reveals potential genetic determinants of host preference in Cryptosporidium xiaoi.</title>
        <authorList>
            <person name="Xiao L."/>
            <person name="Li J."/>
        </authorList>
    </citation>
    <scope>NUCLEOTIDE SEQUENCE [LARGE SCALE GENOMIC DNA]</scope>
    <source>
        <strain evidence="2 3">52996</strain>
    </source>
</reference>
<feature type="transmembrane region" description="Helical" evidence="1">
    <location>
        <begin position="285"/>
        <end position="306"/>
    </location>
</feature>
<accession>A0AAV9Y3I4</accession>
<evidence type="ECO:0000313" key="2">
    <source>
        <dbReference type="EMBL" id="KAK6591214.1"/>
    </source>
</evidence>
<keyword evidence="1" id="KW-0812">Transmembrane</keyword>
<keyword evidence="1" id="KW-0472">Membrane</keyword>
<sequence length="316" mass="36849">MYKKGGLKYENINGEILKGEGLILSWNNWYFFPENIVNLYIIRIKDILNILNNTDNGDLNYFEREIINNSVNNYKLPNTGSYYMTISNNISPGNYFIVILKNGLKNLNFKKIIENGLITKPIFIHKSPNVNNRIVLLSPKEGRPFGYSDSIYIKYKLFTNLTEYESSTIIDSNNNNKDNIWYASIHLYAVNPKNVEKKEPVKIFKSIGNDLTITGLGDEYCTTYYSIKVKNLNKPFHSDESNNYFWVLPKNSHPLYLSMDEINSKNELCKRLNVKYGMFPNIYEFMILLIIIFTNILGFIVLGVRINSYQKKIKRK</sequence>
<evidence type="ECO:0000313" key="3">
    <source>
        <dbReference type="Proteomes" id="UP001311799"/>
    </source>
</evidence>
<keyword evidence="1" id="KW-1133">Transmembrane helix</keyword>
<name>A0AAV9Y3I4_9CRYT</name>
<dbReference type="AlphaFoldDB" id="A0AAV9Y3I4"/>
<organism evidence="2 3">
    <name type="scientific">Cryptosporidium xiaoi</name>
    <dbReference type="NCBI Taxonomy" id="659607"/>
    <lineage>
        <taxon>Eukaryota</taxon>
        <taxon>Sar</taxon>
        <taxon>Alveolata</taxon>
        <taxon>Apicomplexa</taxon>
        <taxon>Conoidasida</taxon>
        <taxon>Coccidia</taxon>
        <taxon>Eucoccidiorida</taxon>
        <taxon>Eimeriorina</taxon>
        <taxon>Cryptosporidiidae</taxon>
        <taxon>Cryptosporidium</taxon>
    </lineage>
</organism>
<keyword evidence="3" id="KW-1185">Reference proteome</keyword>
<comment type="caution">
    <text evidence="2">The sequence shown here is derived from an EMBL/GenBank/DDBJ whole genome shotgun (WGS) entry which is preliminary data.</text>
</comment>
<dbReference type="Proteomes" id="UP001311799">
    <property type="component" value="Unassembled WGS sequence"/>
</dbReference>
<evidence type="ECO:0000256" key="1">
    <source>
        <dbReference type="SAM" id="Phobius"/>
    </source>
</evidence>